<dbReference type="AlphaFoldDB" id="A0A4S8LH12"/>
<dbReference type="Proteomes" id="UP000297245">
    <property type="component" value="Unassembled WGS sequence"/>
</dbReference>
<dbReference type="OrthoDB" id="2985813at2759"/>
<accession>A0A4S8LH12</accession>
<name>A0A4S8LH12_DENBC</name>
<organism evidence="2 3">
    <name type="scientific">Dendrothele bispora (strain CBS 962.96)</name>
    <dbReference type="NCBI Taxonomy" id="1314807"/>
    <lineage>
        <taxon>Eukaryota</taxon>
        <taxon>Fungi</taxon>
        <taxon>Dikarya</taxon>
        <taxon>Basidiomycota</taxon>
        <taxon>Agaricomycotina</taxon>
        <taxon>Agaricomycetes</taxon>
        <taxon>Agaricomycetidae</taxon>
        <taxon>Agaricales</taxon>
        <taxon>Agaricales incertae sedis</taxon>
        <taxon>Dendrothele</taxon>
    </lineage>
</organism>
<feature type="chain" id="PRO_5020352106" evidence="1">
    <location>
        <begin position="24"/>
        <end position="231"/>
    </location>
</feature>
<dbReference type="EMBL" id="ML179421">
    <property type="protein sequence ID" value="THU88120.1"/>
    <property type="molecule type" value="Genomic_DNA"/>
</dbReference>
<evidence type="ECO:0000256" key="1">
    <source>
        <dbReference type="SAM" id="SignalP"/>
    </source>
</evidence>
<keyword evidence="3" id="KW-1185">Reference proteome</keyword>
<protein>
    <submittedName>
        <fullName evidence="2">Uncharacterized protein</fullName>
    </submittedName>
</protein>
<gene>
    <name evidence="2" type="ORF">K435DRAFT_866584</name>
</gene>
<evidence type="ECO:0000313" key="3">
    <source>
        <dbReference type="Proteomes" id="UP000297245"/>
    </source>
</evidence>
<proteinExistence type="predicted"/>
<keyword evidence="1" id="KW-0732">Signal</keyword>
<evidence type="ECO:0000313" key="2">
    <source>
        <dbReference type="EMBL" id="THU88120.1"/>
    </source>
</evidence>
<reference evidence="2 3" key="1">
    <citation type="journal article" date="2019" name="Nat. Ecol. Evol.">
        <title>Megaphylogeny resolves global patterns of mushroom evolution.</title>
        <authorList>
            <person name="Varga T."/>
            <person name="Krizsan K."/>
            <person name="Foldi C."/>
            <person name="Dima B."/>
            <person name="Sanchez-Garcia M."/>
            <person name="Sanchez-Ramirez S."/>
            <person name="Szollosi G.J."/>
            <person name="Szarkandi J.G."/>
            <person name="Papp V."/>
            <person name="Albert L."/>
            <person name="Andreopoulos W."/>
            <person name="Angelini C."/>
            <person name="Antonin V."/>
            <person name="Barry K.W."/>
            <person name="Bougher N.L."/>
            <person name="Buchanan P."/>
            <person name="Buyck B."/>
            <person name="Bense V."/>
            <person name="Catcheside P."/>
            <person name="Chovatia M."/>
            <person name="Cooper J."/>
            <person name="Damon W."/>
            <person name="Desjardin D."/>
            <person name="Finy P."/>
            <person name="Geml J."/>
            <person name="Haridas S."/>
            <person name="Hughes K."/>
            <person name="Justo A."/>
            <person name="Karasinski D."/>
            <person name="Kautmanova I."/>
            <person name="Kiss B."/>
            <person name="Kocsube S."/>
            <person name="Kotiranta H."/>
            <person name="LaButti K.M."/>
            <person name="Lechner B.E."/>
            <person name="Liimatainen K."/>
            <person name="Lipzen A."/>
            <person name="Lukacs Z."/>
            <person name="Mihaltcheva S."/>
            <person name="Morgado L.N."/>
            <person name="Niskanen T."/>
            <person name="Noordeloos M.E."/>
            <person name="Ohm R.A."/>
            <person name="Ortiz-Santana B."/>
            <person name="Ovrebo C."/>
            <person name="Racz N."/>
            <person name="Riley R."/>
            <person name="Savchenko A."/>
            <person name="Shiryaev A."/>
            <person name="Soop K."/>
            <person name="Spirin V."/>
            <person name="Szebenyi C."/>
            <person name="Tomsovsky M."/>
            <person name="Tulloss R.E."/>
            <person name="Uehling J."/>
            <person name="Grigoriev I.V."/>
            <person name="Vagvolgyi C."/>
            <person name="Papp T."/>
            <person name="Martin F.M."/>
            <person name="Miettinen O."/>
            <person name="Hibbett D.S."/>
            <person name="Nagy L.G."/>
        </authorList>
    </citation>
    <scope>NUCLEOTIDE SEQUENCE [LARGE SCALE GENOMIC DNA]</scope>
    <source>
        <strain evidence="2 3">CBS 962.96</strain>
    </source>
</reference>
<feature type="signal peptide" evidence="1">
    <location>
        <begin position="1"/>
        <end position="23"/>
    </location>
</feature>
<sequence>MVHSFLMVLLVQGLFLHSPAVLSLPNPDSSFSSSSSSSISPTPTPTPTPTVHTITFYMPSPFSETIFGMLYTGASIATVSPIETDRRSAGADYTMYVEERMVHVPFVTTLPPDFEGSPSATMNPYPSTVTGTLISNGDSWHFKTSDNSFMRYFYEDCKLTDSNAVIQLSPSSEKIGLSCDIHGFALSIFPFGFVDRRSIVYLNIHLQLGLLGSEPKQPPSKKVLSRQSTDL</sequence>